<organismHost>
    <name type="scientific">Lactobacillus delbrueckii</name>
    <dbReference type="NCBI Taxonomy" id="1584"/>
</organismHost>
<organism evidence="1">
    <name type="scientific">Lactococcus phage mv4</name>
    <name type="common">Lactococcus delbrueckii bacteriophage mv4</name>
    <dbReference type="NCBI Taxonomy" id="12392"/>
    <lineage>
        <taxon>Viruses</taxon>
    </lineage>
</organism>
<reference evidence="1" key="1">
    <citation type="submission" date="2006-09" db="EMBL/GenBank/DDBJ databases">
        <title>Characterization of the lysogeny DNA module from the temperate Lactobacillus delbrueckii bacteriophage mv4.</title>
        <authorList>
            <person name="Lautier M."/>
            <person name="Auvray F."/>
            <person name="Mikkonen M."/>
            <person name="Duval C."/>
            <person name="Ritzenthaler P."/>
        </authorList>
    </citation>
    <scope>NUCLEOTIDE SEQUENCE</scope>
</reference>
<reference evidence="1" key="3">
    <citation type="journal article" date="2010" name="J. Bacteriol.">
        <title>Control of directionality in bacteriophage mv4 site-specific recombination: functional analysis of the Xis factor.</title>
        <authorList>
            <person name="Coddeville M."/>
            <person name="Ritzenthaler P."/>
        </authorList>
    </citation>
    <scope>NUCLEOTIDE SEQUENCE</scope>
</reference>
<reference evidence="1" key="2">
    <citation type="journal article" date="2007" name="Virology">
        <title>Single independent operator sites are involved in the genetic switch of the Lactobacillus delbrueckii bacteriophage mv4.</title>
        <authorList>
            <person name="Coddeville M."/>
            <person name="Auvray F."/>
            <person name="Mikkonen M."/>
            <person name="Ritzenthaler P."/>
        </authorList>
    </citation>
    <scope>NUCLEOTIDE SEQUENCE</scope>
</reference>
<proteinExistence type="predicted"/>
<accession>Q9G0C8</accession>
<name>Q9G0C8_BPMV4</name>
<gene>
    <name evidence="1" type="primary">orf 87b</name>
</gene>
<sequence length="87" mass="9727">MFSSPMRLINLCLLMLTSGFSAIQASRRWWAGPFPPSCFDCLHRSSRLVPELSMKVVSALCLTSATSSITAEAWSWRAFCSAVWRLP</sequence>
<protein>
    <submittedName>
        <fullName evidence="1">ORF 87b</fullName>
    </submittedName>
</protein>
<evidence type="ECO:0000313" key="1">
    <source>
        <dbReference type="EMBL" id="AAG31343.1"/>
    </source>
</evidence>
<dbReference type="EMBL" id="AF182207">
    <property type="protein sequence ID" value="AAG31343.1"/>
    <property type="molecule type" value="Genomic_DNA"/>
</dbReference>